<dbReference type="OrthoDB" id="1145at2"/>
<keyword evidence="3" id="KW-0274">FAD</keyword>
<evidence type="ECO:0000256" key="2">
    <source>
        <dbReference type="ARBA" id="ARBA00022630"/>
    </source>
</evidence>
<dbReference type="AlphaFoldDB" id="A0A101P590"/>
<dbReference type="InterPro" id="IPR050446">
    <property type="entry name" value="FAD-oxidoreductase/Apoptosis"/>
</dbReference>
<dbReference type="Pfam" id="PF07992">
    <property type="entry name" value="Pyr_redox_2"/>
    <property type="match status" value="1"/>
</dbReference>
<dbReference type="InterPro" id="IPR023753">
    <property type="entry name" value="FAD/NAD-binding_dom"/>
</dbReference>
<dbReference type="EMBL" id="LMWN01000021">
    <property type="protein sequence ID" value="KUN05177.1"/>
    <property type="molecule type" value="Genomic_DNA"/>
</dbReference>
<dbReference type="PRINTS" id="PR00368">
    <property type="entry name" value="FADPNR"/>
</dbReference>
<dbReference type="InterPro" id="IPR016156">
    <property type="entry name" value="FAD/NAD-linked_Rdtase_dimer_sf"/>
</dbReference>
<name>A0A101P590_9ACTN</name>
<feature type="domain" description="Reductase C-terminal" evidence="6">
    <location>
        <begin position="333"/>
        <end position="418"/>
    </location>
</feature>
<dbReference type="Proteomes" id="UP000053127">
    <property type="component" value="Unassembled WGS sequence"/>
</dbReference>
<dbReference type="InterPro" id="IPR028202">
    <property type="entry name" value="Reductase_C"/>
</dbReference>
<evidence type="ECO:0000259" key="5">
    <source>
        <dbReference type="Pfam" id="PF07992"/>
    </source>
</evidence>
<dbReference type="PRINTS" id="PR00411">
    <property type="entry name" value="PNDRDTASEI"/>
</dbReference>
<evidence type="ECO:0000259" key="6">
    <source>
        <dbReference type="Pfam" id="PF14759"/>
    </source>
</evidence>
<dbReference type="GO" id="GO:0005737">
    <property type="term" value="C:cytoplasm"/>
    <property type="evidence" value="ECO:0007669"/>
    <property type="project" value="TreeGrafter"/>
</dbReference>
<proteinExistence type="predicted"/>
<comment type="cofactor">
    <cofactor evidence="1">
        <name>FAD</name>
        <dbReference type="ChEBI" id="CHEBI:57692"/>
    </cofactor>
</comment>
<evidence type="ECO:0000256" key="4">
    <source>
        <dbReference type="ARBA" id="ARBA00023002"/>
    </source>
</evidence>
<dbReference type="Pfam" id="PF14759">
    <property type="entry name" value="Reductase_C"/>
    <property type="match status" value="1"/>
</dbReference>
<dbReference type="InterPro" id="IPR036188">
    <property type="entry name" value="FAD/NAD-bd_sf"/>
</dbReference>
<evidence type="ECO:0000313" key="8">
    <source>
        <dbReference type="Proteomes" id="UP000053127"/>
    </source>
</evidence>
<dbReference type="SUPFAM" id="SSF51905">
    <property type="entry name" value="FAD/NAD(P)-binding domain"/>
    <property type="match status" value="2"/>
</dbReference>
<gene>
    <name evidence="7" type="ORF">AQI95_16980</name>
</gene>
<dbReference type="PANTHER" id="PTHR43557:SF2">
    <property type="entry name" value="RIESKE DOMAIN-CONTAINING PROTEIN-RELATED"/>
    <property type="match status" value="1"/>
</dbReference>
<evidence type="ECO:0000313" key="7">
    <source>
        <dbReference type="EMBL" id="KUN05177.1"/>
    </source>
</evidence>
<keyword evidence="8" id="KW-1185">Reference proteome</keyword>
<dbReference type="SUPFAM" id="SSF55424">
    <property type="entry name" value="FAD/NAD-linked reductases, dimerisation (C-terminal) domain"/>
    <property type="match status" value="1"/>
</dbReference>
<sequence>MVDADQTFVIVGGGLAGAKAAETLRAEGFTGRVILISDERDHPYERPPLSKGFLLGKEDRDSVFVHEPAWYARAEIELHLGQTVTAIDRAAKTVRLGDGTLIRYDKLLLVTGAEPRRLDIPGTGLAGVHHLRRLAHAERLRQVLTTLGRDNGHLVIAGAGWIGLEVAAAARGYGAEVTVVDPEPTPLHHVLGPELGQLFADLHAEHGVRFHFGARLSEITGHDGMVLAARTDDGEEHPAHAVLAAIGAAPRTALAEAAGLELVERAHGGGIVVDERLRTSDPDIYAAGDVAAVSLPLFGTRARVEHWANALNGGPAAARAMLGQEIVYDRVPYFFTDQYDLGMEYSGWAPPGSYDQVVLRGDAGRREFIAFWLAEGRVLAGMNVNVWDVTEPIQRLIRSRGQVDPDALADPSVPLESLTS</sequence>
<dbReference type="PANTHER" id="PTHR43557">
    <property type="entry name" value="APOPTOSIS-INDUCING FACTOR 1"/>
    <property type="match status" value="1"/>
</dbReference>
<comment type="caution">
    <text evidence="7">The sequence shown here is derived from an EMBL/GenBank/DDBJ whole genome shotgun (WGS) entry which is preliminary data.</text>
</comment>
<evidence type="ECO:0000256" key="1">
    <source>
        <dbReference type="ARBA" id="ARBA00001974"/>
    </source>
</evidence>
<evidence type="ECO:0000256" key="3">
    <source>
        <dbReference type="ARBA" id="ARBA00022827"/>
    </source>
</evidence>
<dbReference type="GO" id="GO:0016651">
    <property type="term" value="F:oxidoreductase activity, acting on NAD(P)H"/>
    <property type="evidence" value="ECO:0007669"/>
    <property type="project" value="TreeGrafter"/>
</dbReference>
<dbReference type="RefSeq" id="WP_067123734.1">
    <property type="nucleotide sequence ID" value="NZ_JBFACD010000003.1"/>
</dbReference>
<keyword evidence="4" id="KW-0560">Oxidoreductase</keyword>
<reference evidence="7 8" key="1">
    <citation type="submission" date="2015-10" db="EMBL/GenBank/DDBJ databases">
        <title>Draft genome sequence of Streptomyces yokosukanensis DSM 40224, type strain for the species Streptomyces yokosukanensis.</title>
        <authorList>
            <person name="Ruckert C."/>
            <person name="Winkler A."/>
            <person name="Kalinowski J."/>
            <person name="Kampfer P."/>
            <person name="Glaeser S."/>
        </authorList>
    </citation>
    <scope>NUCLEOTIDE SEQUENCE [LARGE SCALE GENOMIC DNA]</scope>
    <source>
        <strain evidence="7 8">DSM 40224</strain>
    </source>
</reference>
<dbReference type="STRING" id="67386.AQI95_16980"/>
<dbReference type="Gene3D" id="3.50.50.60">
    <property type="entry name" value="FAD/NAD(P)-binding domain"/>
    <property type="match status" value="2"/>
</dbReference>
<keyword evidence="2" id="KW-0285">Flavoprotein</keyword>
<accession>A0A101P590</accession>
<organism evidence="7 8">
    <name type="scientific">Streptomyces yokosukanensis</name>
    <dbReference type="NCBI Taxonomy" id="67386"/>
    <lineage>
        <taxon>Bacteria</taxon>
        <taxon>Bacillati</taxon>
        <taxon>Actinomycetota</taxon>
        <taxon>Actinomycetes</taxon>
        <taxon>Kitasatosporales</taxon>
        <taxon>Streptomycetaceae</taxon>
        <taxon>Streptomyces</taxon>
    </lineage>
</organism>
<feature type="domain" description="FAD/NAD(P)-binding" evidence="5">
    <location>
        <begin position="8"/>
        <end position="313"/>
    </location>
</feature>
<dbReference type="Gene3D" id="3.30.390.30">
    <property type="match status" value="1"/>
</dbReference>
<protein>
    <submittedName>
        <fullName evidence="7">Pyridine nucleotide-disulfide oxidoreductase</fullName>
    </submittedName>
</protein>